<name>A0ABQ1SCG5_9SPHN</name>
<evidence type="ECO:0000313" key="2">
    <source>
        <dbReference type="Proteomes" id="UP000619041"/>
    </source>
</evidence>
<dbReference type="RefSeq" id="WP_188645460.1">
    <property type="nucleotide sequence ID" value="NZ_BMKL01000001.1"/>
</dbReference>
<accession>A0ABQ1SCG5</accession>
<organism evidence="1 2">
    <name type="scientific">Tsuneonella deserti</name>
    <dbReference type="NCBI Taxonomy" id="2035528"/>
    <lineage>
        <taxon>Bacteria</taxon>
        <taxon>Pseudomonadati</taxon>
        <taxon>Pseudomonadota</taxon>
        <taxon>Alphaproteobacteria</taxon>
        <taxon>Sphingomonadales</taxon>
        <taxon>Erythrobacteraceae</taxon>
        <taxon>Tsuneonella</taxon>
    </lineage>
</organism>
<sequence length="49" mass="5152">MRLFKTDLPRNFAIGFAVGTAIAVWQIAPQMSGELIPPAQAATIAAPAQ</sequence>
<proteinExistence type="predicted"/>
<evidence type="ECO:0000313" key="1">
    <source>
        <dbReference type="EMBL" id="GGE04677.1"/>
    </source>
</evidence>
<gene>
    <name evidence="1" type="ORF">GCM10011515_25350</name>
</gene>
<dbReference type="Proteomes" id="UP000619041">
    <property type="component" value="Unassembled WGS sequence"/>
</dbReference>
<comment type="caution">
    <text evidence="1">The sequence shown here is derived from an EMBL/GenBank/DDBJ whole genome shotgun (WGS) entry which is preliminary data.</text>
</comment>
<dbReference type="EMBL" id="BMKL01000001">
    <property type="protein sequence ID" value="GGE04677.1"/>
    <property type="molecule type" value="Genomic_DNA"/>
</dbReference>
<keyword evidence="2" id="KW-1185">Reference proteome</keyword>
<reference evidence="2" key="1">
    <citation type="journal article" date="2019" name="Int. J. Syst. Evol. Microbiol.">
        <title>The Global Catalogue of Microorganisms (GCM) 10K type strain sequencing project: providing services to taxonomists for standard genome sequencing and annotation.</title>
        <authorList>
            <consortium name="The Broad Institute Genomics Platform"/>
            <consortium name="The Broad Institute Genome Sequencing Center for Infectious Disease"/>
            <person name="Wu L."/>
            <person name="Ma J."/>
        </authorList>
    </citation>
    <scope>NUCLEOTIDE SEQUENCE [LARGE SCALE GENOMIC DNA]</scope>
    <source>
        <strain evidence="2">CGMCC 1.15959</strain>
    </source>
</reference>
<protein>
    <submittedName>
        <fullName evidence="1">Uncharacterized protein</fullName>
    </submittedName>
</protein>